<accession>A0A2H5QXM7</accession>
<feature type="region of interest" description="Disordered" evidence="1">
    <location>
        <begin position="32"/>
        <end position="74"/>
    </location>
</feature>
<dbReference type="AlphaFoldDB" id="A0A2H5QXM7"/>
<organism evidence="2 3">
    <name type="scientific">Citrus unshiu</name>
    <name type="common">Satsuma mandarin</name>
    <name type="synonym">Citrus nobilis var. unshiu</name>
    <dbReference type="NCBI Taxonomy" id="55188"/>
    <lineage>
        <taxon>Eukaryota</taxon>
        <taxon>Viridiplantae</taxon>
        <taxon>Streptophyta</taxon>
        <taxon>Embryophyta</taxon>
        <taxon>Tracheophyta</taxon>
        <taxon>Spermatophyta</taxon>
        <taxon>Magnoliopsida</taxon>
        <taxon>eudicotyledons</taxon>
        <taxon>Gunneridae</taxon>
        <taxon>Pentapetalae</taxon>
        <taxon>rosids</taxon>
        <taxon>malvids</taxon>
        <taxon>Sapindales</taxon>
        <taxon>Rutaceae</taxon>
        <taxon>Aurantioideae</taxon>
        <taxon>Citrus</taxon>
    </lineage>
</organism>
<keyword evidence="3" id="KW-1185">Reference proteome</keyword>
<evidence type="ECO:0000313" key="3">
    <source>
        <dbReference type="Proteomes" id="UP000236630"/>
    </source>
</evidence>
<evidence type="ECO:0000256" key="1">
    <source>
        <dbReference type="SAM" id="MobiDB-lite"/>
    </source>
</evidence>
<protein>
    <submittedName>
        <fullName evidence="2">Uncharacterized protein</fullName>
    </submittedName>
</protein>
<feature type="compositionally biased region" description="Basic and acidic residues" evidence="1">
    <location>
        <begin position="52"/>
        <end position="71"/>
    </location>
</feature>
<reference evidence="2 3" key="1">
    <citation type="journal article" date="2017" name="Front. Genet.">
        <title>Draft sequencing of the heterozygous diploid genome of Satsuma (Citrus unshiu Marc.) using a hybrid assembly approach.</title>
        <authorList>
            <person name="Shimizu T."/>
            <person name="Tanizawa Y."/>
            <person name="Mochizuki T."/>
            <person name="Nagasaki H."/>
            <person name="Yoshioka T."/>
            <person name="Toyoda A."/>
            <person name="Fujiyama A."/>
            <person name="Kaminuma E."/>
            <person name="Nakamura Y."/>
        </authorList>
    </citation>
    <scope>NUCLEOTIDE SEQUENCE [LARGE SCALE GENOMIC DNA]</scope>
    <source>
        <strain evidence="3">cv. Miyagawa wase</strain>
    </source>
</reference>
<dbReference type="EMBL" id="BDQV01001205">
    <property type="protein sequence ID" value="GAY69378.1"/>
    <property type="molecule type" value="Genomic_DNA"/>
</dbReference>
<comment type="caution">
    <text evidence="2">The sequence shown here is derived from an EMBL/GenBank/DDBJ whole genome shotgun (WGS) entry which is preliminary data.</text>
</comment>
<feature type="compositionally biased region" description="Basic and acidic residues" evidence="1">
    <location>
        <begin position="32"/>
        <end position="41"/>
    </location>
</feature>
<dbReference type="Proteomes" id="UP000236630">
    <property type="component" value="Unassembled WGS sequence"/>
</dbReference>
<evidence type="ECO:0000313" key="2">
    <source>
        <dbReference type="EMBL" id="GAY69378.1"/>
    </source>
</evidence>
<name>A0A2H5QXM7_CITUN</name>
<proteinExistence type="predicted"/>
<gene>
    <name evidence="2" type="ORF">CUMW_271460</name>
</gene>
<sequence>MGLGVMTWMIMRHYPTIFRNFIGDMAENEKPTYDLDLEGRPTRNHTKKKDLQRKVSDKTEGKSKATEEKRAKNVYNNHLGSTRYTGLLHKRKLDLGVSKHEIDCSEAWLLAHRKKDGSYTPKV</sequence>
<feature type="compositionally biased region" description="Basic residues" evidence="1">
    <location>
        <begin position="42"/>
        <end position="51"/>
    </location>
</feature>